<dbReference type="EMBL" id="QJKJ01001404">
    <property type="protein sequence ID" value="RDY07760.1"/>
    <property type="molecule type" value="Genomic_DNA"/>
</dbReference>
<organism evidence="3 4">
    <name type="scientific">Mucuna pruriens</name>
    <name type="common">Velvet bean</name>
    <name type="synonym">Dolichos pruriens</name>
    <dbReference type="NCBI Taxonomy" id="157652"/>
    <lineage>
        <taxon>Eukaryota</taxon>
        <taxon>Viridiplantae</taxon>
        <taxon>Streptophyta</taxon>
        <taxon>Embryophyta</taxon>
        <taxon>Tracheophyta</taxon>
        <taxon>Spermatophyta</taxon>
        <taxon>Magnoliopsida</taxon>
        <taxon>eudicotyledons</taxon>
        <taxon>Gunneridae</taxon>
        <taxon>Pentapetalae</taxon>
        <taxon>rosids</taxon>
        <taxon>fabids</taxon>
        <taxon>Fabales</taxon>
        <taxon>Fabaceae</taxon>
        <taxon>Papilionoideae</taxon>
        <taxon>50 kb inversion clade</taxon>
        <taxon>NPAAA clade</taxon>
        <taxon>indigoferoid/millettioid clade</taxon>
        <taxon>Phaseoleae</taxon>
        <taxon>Mucuna</taxon>
    </lineage>
</organism>
<sequence>MKHMFMEKFFLASRTATIRKEICGIRQHFGETLHEYWERFNKLCATCLHHQISEQLLIWYFYKGLTMTDRSMIDASSGGALMDKTPGATRNLISNMESNTQQFRIRGADQPRMVSKIGAVDNLRLKNQLTELTSLVRKLAIGQHQPSIVARVCGICTSIEHPIDMCPTLQETESNHPESVGSIGGYQYRKHPYQTISAGAKSRAICSSAIWTCPECTLRSSRLSTVESAISSTTFPTTVVIESASSRQLAISKRLDEVASNKQSGVPTNNMQFQQNMKATIQDLKIQIGQLANTVSHLHSVEYNNIPSQTIPNARGNVSVVTLRSGRELPQPAPQQELRPTDADSESDANSQVPQQDRSIPLSFLTQTLLAKKPESDEELLKMFQKIPKYAKFLKELCVHKRKKMKGEVESGAIVSALTQNNEFTTGVQQALPKKFQDPGIFFVSCTIGNCTFVDAMLDLGASINVMPTSICKSLKFGDLEPTRMTIQLANRSVVQLLGVLKEALVQVNELIFLTDFYVLDMEDETSRKGSTLILGDRS</sequence>
<dbReference type="InterPro" id="IPR021109">
    <property type="entry name" value="Peptidase_aspartic_dom_sf"/>
</dbReference>
<dbReference type="PANTHER" id="PTHR33067">
    <property type="entry name" value="RNA-DIRECTED DNA POLYMERASE-RELATED"/>
    <property type="match status" value="1"/>
</dbReference>
<reference evidence="3" key="1">
    <citation type="submission" date="2018-05" db="EMBL/GenBank/DDBJ databases">
        <title>Draft genome of Mucuna pruriens seed.</title>
        <authorList>
            <person name="Nnadi N.E."/>
            <person name="Vos R."/>
            <person name="Hasami M.H."/>
            <person name="Devisetty U.K."/>
            <person name="Aguiy J.C."/>
        </authorList>
    </citation>
    <scope>NUCLEOTIDE SEQUENCE [LARGE SCALE GENOMIC DNA]</scope>
    <source>
        <strain evidence="3">JCA_2017</strain>
    </source>
</reference>
<feature type="compositionally biased region" description="Polar residues" evidence="1">
    <location>
        <begin position="348"/>
        <end position="357"/>
    </location>
</feature>
<proteinExistence type="predicted"/>
<feature type="region of interest" description="Disordered" evidence="1">
    <location>
        <begin position="326"/>
        <end position="357"/>
    </location>
</feature>
<dbReference type="InterPro" id="IPR005162">
    <property type="entry name" value="Retrotrans_gag_dom"/>
</dbReference>
<gene>
    <name evidence="3" type="ORF">CR513_08081</name>
</gene>
<comment type="caution">
    <text evidence="3">The sequence shown here is derived from an EMBL/GenBank/DDBJ whole genome shotgun (WGS) entry which is preliminary data.</text>
</comment>
<evidence type="ECO:0000256" key="1">
    <source>
        <dbReference type="SAM" id="MobiDB-lite"/>
    </source>
</evidence>
<dbReference type="Gene3D" id="2.40.70.10">
    <property type="entry name" value="Acid Proteases"/>
    <property type="match status" value="1"/>
</dbReference>
<accession>A0A371HY88</accession>
<dbReference type="PANTHER" id="PTHR33067:SF9">
    <property type="entry name" value="RNA-DIRECTED DNA POLYMERASE"/>
    <property type="match status" value="1"/>
</dbReference>
<evidence type="ECO:0000313" key="4">
    <source>
        <dbReference type="Proteomes" id="UP000257109"/>
    </source>
</evidence>
<keyword evidence="4" id="KW-1185">Reference proteome</keyword>
<dbReference type="AlphaFoldDB" id="A0A371HY88"/>
<name>A0A371HY88_MUCPR</name>
<protein>
    <recommendedName>
        <fullName evidence="2">Retrotransposon gag domain-containing protein</fullName>
    </recommendedName>
</protein>
<dbReference type="Pfam" id="PF03732">
    <property type="entry name" value="Retrotrans_gag"/>
    <property type="match status" value="1"/>
</dbReference>
<dbReference type="CDD" id="cd00303">
    <property type="entry name" value="retropepsin_like"/>
    <property type="match status" value="1"/>
</dbReference>
<feature type="domain" description="Retrotransposon gag" evidence="2">
    <location>
        <begin position="1"/>
        <end position="66"/>
    </location>
</feature>
<evidence type="ECO:0000259" key="2">
    <source>
        <dbReference type="Pfam" id="PF03732"/>
    </source>
</evidence>
<dbReference type="Proteomes" id="UP000257109">
    <property type="component" value="Unassembled WGS sequence"/>
</dbReference>
<feature type="non-terminal residue" evidence="3">
    <location>
        <position position="1"/>
    </location>
</feature>
<dbReference type="OrthoDB" id="778454at2759"/>
<evidence type="ECO:0000313" key="3">
    <source>
        <dbReference type="EMBL" id="RDY07760.1"/>
    </source>
</evidence>